<evidence type="ECO:0000256" key="1">
    <source>
        <dbReference type="SAM" id="Phobius"/>
    </source>
</evidence>
<sequence length="463" mass="52962">MDNQKKSKNSKITVRKVTMIIITEGLILSVLLISFAMKRLSENKVDPLDKKEPVVQTGTNNIAITPTVDPIQELKKEQEAKQQEVLKEAKLLAAGYDYDKAINMLKSEEGYENIESYMIAINEFEEEKKSLEPFGAYKSSSEVSHLFFHSLIYDTSKAFDGDYKTNGYNYYMVTVKEFKEILRQLYENDYVLVSVHDLVTKVTKEDGTTAYQDGEILLPPNKKPFVLSQDDVNYYDYMVGDGFASCMVIDENGKPSTLIRNDDGTTSIGDYDMVPIVERFIEEHPDFSYRGARGIIALTGYEGALGYRTDPASKGSKTYDQDRETVKQVAKVMKQYGWEFASHSNGHRDMEACTVEFLKKDTDKWLKYVGFLVGETDLYIFPFGIDIQSGAGTYKNAKFQYLDSVGFYYYFGVFKEPWIQVKDNYVRMSRRAIDGQAMIQYPERLKDIFNLSTILDDARPALK</sequence>
<dbReference type="SUPFAM" id="SSF88713">
    <property type="entry name" value="Glycoside hydrolase/deacetylase"/>
    <property type="match status" value="1"/>
</dbReference>
<keyword evidence="1" id="KW-1133">Transmembrane helix</keyword>
<dbReference type="PANTHER" id="PTHR34216">
    <property type="match status" value="1"/>
</dbReference>
<dbReference type="GO" id="GO:0005975">
    <property type="term" value="P:carbohydrate metabolic process"/>
    <property type="evidence" value="ECO:0007669"/>
    <property type="project" value="InterPro"/>
</dbReference>
<proteinExistence type="predicted"/>
<protein>
    <submittedName>
        <fullName evidence="2">Polysaccharide deacetylase</fullName>
    </submittedName>
</protein>
<name>A0A3D2X5P2_9FIRM</name>
<dbReference type="Gene3D" id="3.20.20.370">
    <property type="entry name" value="Glycoside hydrolase/deacetylase"/>
    <property type="match status" value="1"/>
</dbReference>
<dbReference type="InterPro" id="IPR011330">
    <property type="entry name" value="Glyco_hydro/deAcase_b/a-brl"/>
</dbReference>
<dbReference type="InterPro" id="IPR051398">
    <property type="entry name" value="Polysacch_Deacetylase"/>
</dbReference>
<accession>A0A3D2X5P2</accession>
<dbReference type="PANTHER" id="PTHR34216:SF3">
    <property type="entry name" value="POLY-BETA-1,6-N-ACETYL-D-GLUCOSAMINE N-DEACETYLASE"/>
    <property type="match status" value="1"/>
</dbReference>
<feature type="transmembrane region" description="Helical" evidence="1">
    <location>
        <begin position="20"/>
        <end position="37"/>
    </location>
</feature>
<organism evidence="2 3">
    <name type="scientific">Lachnoclostridium phytofermentans</name>
    <dbReference type="NCBI Taxonomy" id="66219"/>
    <lineage>
        <taxon>Bacteria</taxon>
        <taxon>Bacillati</taxon>
        <taxon>Bacillota</taxon>
        <taxon>Clostridia</taxon>
        <taxon>Lachnospirales</taxon>
        <taxon>Lachnospiraceae</taxon>
    </lineage>
</organism>
<comment type="caution">
    <text evidence="2">The sequence shown here is derived from an EMBL/GenBank/DDBJ whole genome shotgun (WGS) entry which is preliminary data.</text>
</comment>
<keyword evidence="1" id="KW-0812">Transmembrane</keyword>
<gene>
    <name evidence="2" type="ORF">DHW61_05970</name>
</gene>
<evidence type="ECO:0000313" key="3">
    <source>
        <dbReference type="Proteomes" id="UP000262969"/>
    </source>
</evidence>
<reference evidence="2 3" key="1">
    <citation type="journal article" date="2018" name="Nat. Biotechnol.">
        <title>A standardized bacterial taxonomy based on genome phylogeny substantially revises the tree of life.</title>
        <authorList>
            <person name="Parks D.H."/>
            <person name="Chuvochina M."/>
            <person name="Waite D.W."/>
            <person name="Rinke C."/>
            <person name="Skarshewski A."/>
            <person name="Chaumeil P.A."/>
            <person name="Hugenholtz P."/>
        </authorList>
    </citation>
    <scope>NUCLEOTIDE SEQUENCE [LARGE SCALE GENOMIC DNA]</scope>
    <source>
        <strain evidence="2">UBA11728</strain>
    </source>
</reference>
<dbReference type="Proteomes" id="UP000262969">
    <property type="component" value="Unassembled WGS sequence"/>
</dbReference>
<keyword evidence="1" id="KW-0472">Membrane</keyword>
<evidence type="ECO:0000313" key="2">
    <source>
        <dbReference type="EMBL" id="HCL01953.1"/>
    </source>
</evidence>
<dbReference type="AlphaFoldDB" id="A0A3D2X5P2"/>
<dbReference type="EMBL" id="DPVV01000203">
    <property type="protein sequence ID" value="HCL01953.1"/>
    <property type="molecule type" value="Genomic_DNA"/>
</dbReference>